<dbReference type="InterPro" id="IPR051053">
    <property type="entry name" value="ECH/Chromodomain_protein"/>
</dbReference>
<evidence type="ECO:0000313" key="7">
    <source>
        <dbReference type="Proteomes" id="UP000291422"/>
    </source>
</evidence>
<dbReference type="PANTHER" id="PTHR43684:SF4">
    <property type="entry name" value="ENOYL-COA HYDRATASE_ISOMERASE FAMILY PROTEIN (AFU_ORTHOLOGUE AFUA_1G01890)"/>
    <property type="match status" value="1"/>
</dbReference>
<dbReference type="OMA" id="GWTETAH"/>
<dbReference type="Proteomes" id="UP000077248">
    <property type="component" value="Unassembled WGS sequence"/>
</dbReference>
<dbReference type="RefSeq" id="XP_018380672.1">
    <property type="nucleotide sequence ID" value="XM_018525986.1"/>
</dbReference>
<dbReference type="VEuPathDB" id="FungiDB:CC77DRAFT_1025015"/>
<reference evidence="4 6" key="1">
    <citation type="submission" date="2016-05" db="EMBL/GenBank/DDBJ databases">
        <title>Comparative analysis of secretome profiles of manganese(II)-oxidizing ascomycete fungi.</title>
        <authorList>
            <consortium name="DOE Joint Genome Institute"/>
            <person name="Zeiner C.A."/>
            <person name="Purvine S.O."/>
            <person name="Zink E.M."/>
            <person name="Wu S."/>
            <person name="Pasa-Tolic L."/>
            <person name="Chaput D.L."/>
            <person name="Haridas S."/>
            <person name="Grigoriev I.V."/>
            <person name="Santelli C.M."/>
            <person name="Hansel C.M."/>
        </authorList>
    </citation>
    <scope>NUCLEOTIDE SEQUENCE [LARGE SCALE GENOMIC DNA]</scope>
    <source>
        <strain evidence="4 6">SRC1lrK2f</strain>
    </source>
</reference>
<evidence type="ECO:0000313" key="5">
    <source>
        <dbReference type="EMBL" id="RYN66066.1"/>
    </source>
</evidence>
<dbReference type="InterPro" id="IPR014748">
    <property type="entry name" value="Enoyl-CoA_hydra_C"/>
</dbReference>
<dbReference type="CDD" id="cd06558">
    <property type="entry name" value="crotonase-like"/>
    <property type="match status" value="1"/>
</dbReference>
<dbReference type="KEGG" id="aalt:CC77DRAFT_1025015"/>
<dbReference type="Gene3D" id="1.10.12.10">
    <property type="entry name" value="Lyase 2-enoyl-coa Hydratase, Chain A, domain 2"/>
    <property type="match status" value="1"/>
</dbReference>
<evidence type="ECO:0000313" key="4">
    <source>
        <dbReference type="EMBL" id="OAG15251.1"/>
    </source>
</evidence>
<dbReference type="STRING" id="5599.A0A177D7E7"/>
<evidence type="ECO:0000256" key="1">
    <source>
        <dbReference type="ARBA" id="ARBA00004685"/>
    </source>
</evidence>
<dbReference type="Proteomes" id="UP000291422">
    <property type="component" value="Unassembled WGS sequence"/>
</dbReference>
<keyword evidence="6" id="KW-1185">Reference proteome</keyword>
<comment type="pathway">
    <text evidence="1">Mycotoxin biosynthesis.</text>
</comment>
<evidence type="ECO:0000256" key="2">
    <source>
        <dbReference type="ARBA" id="ARBA00005254"/>
    </source>
</evidence>
<keyword evidence="3" id="KW-0843">Virulence</keyword>
<proteinExistence type="inferred from homology"/>
<dbReference type="AlphaFoldDB" id="A0A177D7E7"/>
<dbReference type="InterPro" id="IPR001753">
    <property type="entry name" value="Enoyl-CoA_hydra/iso"/>
</dbReference>
<reference evidence="7" key="2">
    <citation type="journal article" date="2019" name="bioRxiv">
        <title>Genomics, evolutionary history and diagnostics of the Alternaria alternata species group including apple and Asian pear pathotypes.</title>
        <authorList>
            <person name="Armitage A.D."/>
            <person name="Cockerton H.M."/>
            <person name="Sreenivasaprasad S."/>
            <person name="Woodhall J.W."/>
            <person name="Lane C.R."/>
            <person name="Harrison R.J."/>
            <person name="Clarkson J.P."/>
        </authorList>
    </citation>
    <scope>NUCLEOTIDE SEQUENCE [LARGE SCALE GENOMIC DNA]</scope>
    <source>
        <strain evidence="7">FERA 1177</strain>
    </source>
</reference>
<dbReference type="Pfam" id="PF00378">
    <property type="entry name" value="ECH_1"/>
    <property type="match status" value="1"/>
</dbReference>
<dbReference type="GeneID" id="29111580"/>
<dbReference type="EMBL" id="KV441494">
    <property type="protein sequence ID" value="OAG15251.1"/>
    <property type="molecule type" value="Genomic_DNA"/>
</dbReference>
<dbReference type="InterPro" id="IPR029045">
    <property type="entry name" value="ClpP/crotonase-like_dom_sf"/>
</dbReference>
<sequence length="320" mass="35214">MAPKQSARHTPDITLPTSYNTLPFTQITTRHHEKEPSIIILTLHRPANHNAFTDVMRAEIESAYGMFDVDDRVKCIVVTGNGRIFCAGADLDDGFGDGVHGEAAEKVQEHRDGGGRVTLAIQHCRKPSIAALQGSAVGVGITMTLPMNIRIAYANAKIGFVFARRGLIMEAVSSFFLPRLIGHSRAMQAVTTGSTYLASDKIWGGLFAETCEKAEQVLPRALEVAEDVVRNTSSVSTYLMKELMYRDVGSPEGQHLLDSRVIYELFGSPDNTEGVKSFMEKRQAKFTGTMDNTNVTGYPWWMPLDTLNRPKVAPTGRPKI</sequence>
<evidence type="ECO:0000256" key="3">
    <source>
        <dbReference type="ARBA" id="ARBA00023026"/>
    </source>
</evidence>
<reference evidence="5" key="3">
    <citation type="journal article" date="2019" name="J. ISSAAS">
        <title>Genomics, evolutionary history and diagnostics of the Alternaria alternata species group including apple and Asian pear pathotypes.</title>
        <authorList>
            <person name="Armitage A.D."/>
            <person name="Cockerton H.M."/>
            <person name="Sreenivasaprasad S."/>
            <person name="Woodhall J."/>
            <person name="Lane C."/>
            <person name="Harrison R.J."/>
            <person name="Clarkson J.P."/>
        </authorList>
    </citation>
    <scope>NUCLEOTIDE SEQUENCE</scope>
    <source>
        <strain evidence="5">FERA 1177</strain>
    </source>
</reference>
<accession>A0A177D7E7</accession>
<gene>
    <name evidence="5" type="ORF">AA0117_g11985</name>
    <name evidence="4" type="ORF">CC77DRAFT_1025015</name>
</gene>
<dbReference type="SUPFAM" id="SSF52096">
    <property type="entry name" value="ClpP/crotonase"/>
    <property type="match status" value="1"/>
</dbReference>
<dbReference type="EMBL" id="PDXD01000061">
    <property type="protein sequence ID" value="RYN66066.1"/>
    <property type="molecule type" value="Genomic_DNA"/>
</dbReference>
<comment type="similarity">
    <text evidence="2">Belongs to the enoyl-CoA hydratase/isomerase family.</text>
</comment>
<evidence type="ECO:0000313" key="6">
    <source>
        <dbReference type="Proteomes" id="UP000077248"/>
    </source>
</evidence>
<dbReference type="Gene3D" id="3.90.226.10">
    <property type="entry name" value="2-enoyl-CoA Hydratase, Chain A, domain 1"/>
    <property type="match status" value="1"/>
</dbReference>
<name>A0A177D7E7_ALTAL</name>
<protein>
    <submittedName>
        <fullName evidence="4">Enoyl-CoA hydratase/isomeras-like protein</fullName>
    </submittedName>
</protein>
<organism evidence="4 6">
    <name type="scientific">Alternaria alternata</name>
    <name type="common">Alternaria rot fungus</name>
    <name type="synonym">Torula alternata</name>
    <dbReference type="NCBI Taxonomy" id="5599"/>
    <lineage>
        <taxon>Eukaryota</taxon>
        <taxon>Fungi</taxon>
        <taxon>Dikarya</taxon>
        <taxon>Ascomycota</taxon>
        <taxon>Pezizomycotina</taxon>
        <taxon>Dothideomycetes</taxon>
        <taxon>Pleosporomycetidae</taxon>
        <taxon>Pleosporales</taxon>
        <taxon>Pleosporineae</taxon>
        <taxon>Pleosporaceae</taxon>
        <taxon>Alternaria</taxon>
        <taxon>Alternaria sect. Alternaria</taxon>
        <taxon>Alternaria alternata complex</taxon>
    </lineage>
</organism>
<dbReference type="PANTHER" id="PTHR43684">
    <property type="match status" value="1"/>
</dbReference>